<feature type="region of interest" description="Disordered" evidence="1">
    <location>
        <begin position="1"/>
        <end position="38"/>
    </location>
</feature>
<keyword evidence="3" id="KW-1185">Reference proteome</keyword>
<name>A0ABY6UQ11_BIOOC</name>
<evidence type="ECO:0000313" key="2">
    <source>
        <dbReference type="EMBL" id="VUC32315.1"/>
    </source>
</evidence>
<comment type="caution">
    <text evidence="2">The sequence shown here is derived from an EMBL/GenBank/DDBJ whole genome shotgun (WGS) entry which is preliminary data.</text>
</comment>
<gene>
    <name evidence="2" type="ORF">CLO192961_LOCUS326716</name>
</gene>
<dbReference type="EMBL" id="CABFNS010000850">
    <property type="protein sequence ID" value="VUC32315.1"/>
    <property type="molecule type" value="Genomic_DNA"/>
</dbReference>
<proteinExistence type="predicted"/>
<organism evidence="2 3">
    <name type="scientific">Bionectria ochroleuca</name>
    <name type="common">Gliocladium roseum</name>
    <dbReference type="NCBI Taxonomy" id="29856"/>
    <lineage>
        <taxon>Eukaryota</taxon>
        <taxon>Fungi</taxon>
        <taxon>Dikarya</taxon>
        <taxon>Ascomycota</taxon>
        <taxon>Pezizomycotina</taxon>
        <taxon>Sordariomycetes</taxon>
        <taxon>Hypocreomycetidae</taxon>
        <taxon>Hypocreales</taxon>
        <taxon>Bionectriaceae</taxon>
        <taxon>Clonostachys</taxon>
    </lineage>
</organism>
<protein>
    <submittedName>
        <fullName evidence="2">Uncharacterized protein</fullName>
    </submittedName>
</protein>
<accession>A0ABY6UQ11</accession>
<reference evidence="2 3" key="1">
    <citation type="submission" date="2019-06" db="EMBL/GenBank/DDBJ databases">
        <authorList>
            <person name="Broberg M."/>
        </authorList>
    </citation>
    <scope>NUCLEOTIDE SEQUENCE [LARGE SCALE GENOMIC DNA]</scope>
</reference>
<sequence length="97" mass="9999">MPRGPRAPSRAPAEQPRQVPSTRGYAQPHPTGLRRSGLPIVEAPNATGLCAESVAAVLARPQSVSRTWTLGPPTMSHALVLMEGGISGNLAGVGLVL</sequence>
<evidence type="ECO:0000256" key="1">
    <source>
        <dbReference type="SAM" id="MobiDB-lite"/>
    </source>
</evidence>
<dbReference type="Proteomes" id="UP000766486">
    <property type="component" value="Unassembled WGS sequence"/>
</dbReference>
<feature type="compositionally biased region" description="Low complexity" evidence="1">
    <location>
        <begin position="1"/>
        <end position="13"/>
    </location>
</feature>
<evidence type="ECO:0000313" key="3">
    <source>
        <dbReference type="Proteomes" id="UP000766486"/>
    </source>
</evidence>